<dbReference type="Pfam" id="PF00892">
    <property type="entry name" value="EamA"/>
    <property type="match status" value="2"/>
</dbReference>
<comment type="similarity">
    <text evidence="2">Belongs to the EamA transporter family.</text>
</comment>
<evidence type="ECO:0000256" key="2">
    <source>
        <dbReference type="ARBA" id="ARBA00007362"/>
    </source>
</evidence>
<evidence type="ECO:0000256" key="3">
    <source>
        <dbReference type="ARBA" id="ARBA00022692"/>
    </source>
</evidence>
<dbReference type="GO" id="GO:0016020">
    <property type="term" value="C:membrane"/>
    <property type="evidence" value="ECO:0007669"/>
    <property type="project" value="UniProtKB-SubCell"/>
</dbReference>
<dbReference type="InterPro" id="IPR037185">
    <property type="entry name" value="EmrE-like"/>
</dbReference>
<evidence type="ECO:0000313" key="9">
    <source>
        <dbReference type="Proteomes" id="UP000598467"/>
    </source>
</evidence>
<feature type="domain" description="EamA" evidence="7">
    <location>
        <begin position="166"/>
        <end position="302"/>
    </location>
</feature>
<evidence type="ECO:0000256" key="5">
    <source>
        <dbReference type="ARBA" id="ARBA00023136"/>
    </source>
</evidence>
<evidence type="ECO:0000256" key="1">
    <source>
        <dbReference type="ARBA" id="ARBA00004141"/>
    </source>
</evidence>
<dbReference type="RefSeq" id="WP_190290823.1">
    <property type="nucleotide sequence ID" value="NZ_JABFCZ010000007.1"/>
</dbReference>
<keyword evidence="5 6" id="KW-0472">Membrane</keyword>
<feature type="transmembrane region" description="Helical" evidence="6">
    <location>
        <begin position="260"/>
        <end position="278"/>
    </location>
</feature>
<name>A0A926NTI0_9HYPH</name>
<dbReference type="PANTHER" id="PTHR32322:SF2">
    <property type="entry name" value="EAMA DOMAIN-CONTAINING PROTEIN"/>
    <property type="match status" value="1"/>
</dbReference>
<organism evidence="8 9">
    <name type="scientific">Roseibium aggregatum</name>
    <dbReference type="NCBI Taxonomy" id="187304"/>
    <lineage>
        <taxon>Bacteria</taxon>
        <taxon>Pseudomonadati</taxon>
        <taxon>Pseudomonadota</taxon>
        <taxon>Alphaproteobacteria</taxon>
        <taxon>Hyphomicrobiales</taxon>
        <taxon>Stappiaceae</taxon>
        <taxon>Roseibium</taxon>
    </lineage>
</organism>
<dbReference type="InterPro" id="IPR050638">
    <property type="entry name" value="AA-Vitamin_Transporters"/>
</dbReference>
<feature type="domain" description="EamA" evidence="7">
    <location>
        <begin position="26"/>
        <end position="151"/>
    </location>
</feature>
<dbReference type="InterPro" id="IPR000620">
    <property type="entry name" value="EamA_dom"/>
</dbReference>
<accession>A0A926NTI0</accession>
<evidence type="ECO:0000313" key="8">
    <source>
        <dbReference type="EMBL" id="MBD1546154.1"/>
    </source>
</evidence>
<feature type="transmembrane region" description="Helical" evidence="6">
    <location>
        <begin position="163"/>
        <end position="181"/>
    </location>
</feature>
<feature type="transmembrane region" description="Helical" evidence="6">
    <location>
        <begin position="227"/>
        <end position="248"/>
    </location>
</feature>
<feature type="transmembrane region" description="Helical" evidence="6">
    <location>
        <begin position="284"/>
        <end position="302"/>
    </location>
</feature>
<dbReference type="AlphaFoldDB" id="A0A926NTI0"/>
<evidence type="ECO:0000256" key="6">
    <source>
        <dbReference type="SAM" id="Phobius"/>
    </source>
</evidence>
<evidence type="ECO:0000256" key="4">
    <source>
        <dbReference type="ARBA" id="ARBA00022989"/>
    </source>
</evidence>
<dbReference type="PANTHER" id="PTHR32322">
    <property type="entry name" value="INNER MEMBRANE TRANSPORTER"/>
    <property type="match status" value="1"/>
</dbReference>
<gene>
    <name evidence="8" type="ORF">HK439_07765</name>
</gene>
<dbReference type="EMBL" id="JABFCZ010000007">
    <property type="protein sequence ID" value="MBD1546154.1"/>
    <property type="molecule type" value="Genomic_DNA"/>
</dbReference>
<comment type="caution">
    <text evidence="8">The sequence shown here is derived from an EMBL/GenBank/DDBJ whole genome shotgun (WGS) entry which is preliminary data.</text>
</comment>
<keyword evidence="3 6" id="KW-0812">Transmembrane</keyword>
<comment type="subcellular location">
    <subcellularLocation>
        <location evidence="1">Membrane</location>
        <topology evidence="1">Multi-pass membrane protein</topology>
    </subcellularLocation>
</comment>
<evidence type="ECO:0000259" key="7">
    <source>
        <dbReference type="Pfam" id="PF00892"/>
    </source>
</evidence>
<feature type="transmembrane region" description="Helical" evidence="6">
    <location>
        <begin position="134"/>
        <end position="151"/>
    </location>
</feature>
<feature type="transmembrane region" description="Helical" evidence="6">
    <location>
        <begin position="49"/>
        <end position="67"/>
    </location>
</feature>
<keyword evidence="4 6" id="KW-1133">Transmembrane helix</keyword>
<feature type="transmembrane region" description="Helical" evidence="6">
    <location>
        <begin position="107"/>
        <end position="127"/>
    </location>
</feature>
<feature type="transmembrane region" description="Helical" evidence="6">
    <location>
        <begin position="79"/>
        <end position="101"/>
    </location>
</feature>
<proteinExistence type="inferred from homology"/>
<protein>
    <submittedName>
        <fullName evidence="8">EamA family transporter</fullName>
    </submittedName>
</protein>
<reference evidence="8" key="1">
    <citation type="submission" date="2020-05" db="EMBL/GenBank/DDBJ databases">
        <title>Identification of trans-AT polyketide cluster in two marine bacteria, producers of a novel glutaramide-containing polyketide sesbanimide D and analogs.</title>
        <authorList>
            <person name="Kacar D."/>
            <person name="Rodriguez P."/>
            <person name="Canedo L."/>
            <person name="Gonzalez E."/>
            <person name="Galan B."/>
            <person name="De La Calle F."/>
            <person name="Garcia J.L."/>
        </authorList>
    </citation>
    <scope>NUCLEOTIDE SEQUENCE</scope>
    <source>
        <strain evidence="8">PHM038</strain>
    </source>
</reference>
<dbReference type="Proteomes" id="UP000598467">
    <property type="component" value="Unassembled WGS sequence"/>
</dbReference>
<sequence length="305" mass="32891">MSVSTSIDTSREPVLSATDYGLYGATVLAWGFSWIAMKGQVGIVAPEVSVFWRFVLASAVMFGWSFYRRHDLRFGWRAHIRFAGLGALIFSTNFTFFYYGAQLLPSGLLAVVFSLTSVFNLFLAFVLFGQKPSLATLAAGLIGFSGVALMFRPQILGAEIDYQAALGLLLCTLGTVSFCLGNMLSASTQRTGIAVTPATTWGMLYGAVFLGIFAAVRGNDFTVEWTLPYLGSLAYLAVIASVIAFASYLRLLGRIGSARAGYATVIFPVIALAVSTVFEGYHWTGSAFAGLLLVLTGNVMMLRKR</sequence>
<feature type="transmembrane region" description="Helical" evidence="6">
    <location>
        <begin position="20"/>
        <end position="37"/>
    </location>
</feature>
<dbReference type="SUPFAM" id="SSF103481">
    <property type="entry name" value="Multidrug resistance efflux transporter EmrE"/>
    <property type="match status" value="2"/>
</dbReference>
<feature type="transmembrane region" description="Helical" evidence="6">
    <location>
        <begin position="193"/>
        <end position="215"/>
    </location>
</feature>